<dbReference type="InterPro" id="IPR002843">
    <property type="entry name" value="ATPase_V0-cplx_csu/dsu"/>
</dbReference>
<name>A0A0U3GSI2_9CREN</name>
<proteinExistence type="predicted"/>
<dbReference type="SUPFAM" id="SSF103486">
    <property type="entry name" value="V-type ATP synthase subunit C"/>
    <property type="match status" value="1"/>
</dbReference>
<accession>A0A0U3GSI2</accession>
<dbReference type="EMBL" id="CP013694">
    <property type="protein sequence ID" value="ALU28887.1"/>
    <property type="molecule type" value="Genomic_DNA"/>
</dbReference>
<gene>
    <name evidence="1" type="ORF">ATY89_02180</name>
    <name evidence="2" type="ORF">ATZ20_05215</name>
</gene>
<evidence type="ECO:0000313" key="3">
    <source>
        <dbReference type="Proteomes" id="UP000060043"/>
    </source>
</evidence>
<dbReference type="EMBL" id="CP013695">
    <property type="protein sequence ID" value="ALU31609.1"/>
    <property type="molecule type" value="Genomic_DNA"/>
</dbReference>
<dbReference type="PaxDb" id="1435377-SUSAZ_03845"/>
<sequence>MSTNVYVTALARVYKANTLTKSTVLELLDTKNWKDAVTILKDKGLIPEIPSKLEDAENLLRDKAVKTVATLKQYTLNSKVAAQILDLYEFILTLEDIEAVISASVLGKKDGVNVRYLKELVDVRPQSLEDVVSTVKGTYKEALRFSLDKAGNKTPSRINSYLEYYFVDRLYQIISNITGDARMKAQEIICGYVDYVAVSLAFTLKEQERSICKISSDIIRDIINMARPDELSNILSRTSYAKLLTLGNPYDLLASFKRAARVLARNASINAFMNSPSVVSVLAIAELTKLDYEDLVTILNGIALKINDKIKNQLSFDIV</sequence>
<reference evidence="3 4" key="1">
    <citation type="submission" date="2015-12" db="EMBL/GenBank/DDBJ databases">
        <title>A stable core within a dynamic pangenome in Sulfolobus acidocaldarius.</title>
        <authorList>
            <person name="Anderson R."/>
            <person name="Kouris A."/>
            <person name="Seward C."/>
            <person name="Campbell K."/>
            <person name="Whitaker R."/>
        </authorList>
    </citation>
    <scope>NUCLEOTIDE SEQUENCE [LARGE SCALE GENOMIC DNA]</scope>
    <source>
        <strain evidence="1 4">GG12-C01-09</strain>
        <strain evidence="2 3">NG05B_CO5_07</strain>
    </source>
</reference>
<protein>
    <recommendedName>
        <fullName evidence="5">ATPase</fullName>
    </recommendedName>
</protein>
<dbReference type="GeneID" id="14551359"/>
<evidence type="ECO:0000313" key="4">
    <source>
        <dbReference type="Proteomes" id="UP000065473"/>
    </source>
</evidence>
<dbReference type="Pfam" id="PF01992">
    <property type="entry name" value="vATP-synt_AC39"/>
    <property type="match status" value="1"/>
</dbReference>
<organism evidence="2 3">
    <name type="scientific">Sulfolobus acidocaldarius</name>
    <dbReference type="NCBI Taxonomy" id="2285"/>
    <lineage>
        <taxon>Archaea</taxon>
        <taxon>Thermoproteota</taxon>
        <taxon>Thermoprotei</taxon>
        <taxon>Sulfolobales</taxon>
        <taxon>Sulfolobaceae</taxon>
        <taxon>Sulfolobus</taxon>
    </lineage>
</organism>
<evidence type="ECO:0000313" key="2">
    <source>
        <dbReference type="EMBL" id="ALU31609.1"/>
    </source>
</evidence>
<dbReference type="STRING" id="1435377.SUSAZ_03845"/>
<dbReference type="AlphaFoldDB" id="A0A0U3GSI2"/>
<dbReference type="GO" id="GO:0046961">
    <property type="term" value="F:proton-transporting ATPase activity, rotational mechanism"/>
    <property type="evidence" value="ECO:0007669"/>
    <property type="project" value="InterPro"/>
</dbReference>
<dbReference type="RefSeq" id="WP_011277715.1">
    <property type="nucleotide sequence ID" value="NZ_BHWZ01000001.1"/>
</dbReference>
<dbReference type="OrthoDB" id="42558at2157"/>
<dbReference type="InterPro" id="IPR036079">
    <property type="entry name" value="ATPase_csu/dsu_sf"/>
</dbReference>
<evidence type="ECO:0008006" key="5">
    <source>
        <dbReference type="Google" id="ProtNLM"/>
    </source>
</evidence>
<evidence type="ECO:0000313" key="1">
    <source>
        <dbReference type="EMBL" id="ALU28887.1"/>
    </source>
</evidence>
<dbReference type="Proteomes" id="UP000065473">
    <property type="component" value="Chromosome"/>
</dbReference>
<dbReference type="Proteomes" id="UP000060043">
    <property type="component" value="Chromosome"/>
</dbReference>
<dbReference type="OMA" id="FNPIVAM"/>